<keyword evidence="7" id="KW-1185">Reference proteome</keyword>
<dbReference type="InterPro" id="IPR039425">
    <property type="entry name" value="RNA_pol_sigma-70-like"/>
</dbReference>
<keyword evidence="3" id="KW-0731">Sigma factor</keyword>
<dbReference type="Pfam" id="PF08281">
    <property type="entry name" value="Sigma70_r4_2"/>
    <property type="match status" value="1"/>
</dbReference>
<dbReference type="RefSeq" id="WP_117385046.1">
    <property type="nucleotide sequence ID" value="NZ_QWDE01000007.1"/>
</dbReference>
<keyword evidence="4" id="KW-0804">Transcription</keyword>
<dbReference type="InterPro" id="IPR013324">
    <property type="entry name" value="RNA_pol_sigma_r3/r4-like"/>
</dbReference>
<evidence type="ECO:0000256" key="3">
    <source>
        <dbReference type="ARBA" id="ARBA00023082"/>
    </source>
</evidence>
<dbReference type="NCBIfam" id="TIGR02985">
    <property type="entry name" value="Sig70_bacteroi1"/>
    <property type="match status" value="1"/>
</dbReference>
<dbReference type="GO" id="GO:0016987">
    <property type="term" value="F:sigma factor activity"/>
    <property type="evidence" value="ECO:0007669"/>
    <property type="project" value="UniProtKB-KW"/>
</dbReference>
<evidence type="ECO:0000256" key="4">
    <source>
        <dbReference type="ARBA" id="ARBA00023163"/>
    </source>
</evidence>
<dbReference type="PANTHER" id="PTHR43133">
    <property type="entry name" value="RNA POLYMERASE ECF-TYPE SIGMA FACTO"/>
    <property type="match status" value="1"/>
</dbReference>
<comment type="similarity">
    <text evidence="1">Belongs to the sigma-70 factor family. ECF subfamily.</text>
</comment>
<dbReference type="EMBL" id="QWDE01000007">
    <property type="protein sequence ID" value="RFZ81146.1"/>
    <property type="molecule type" value="Genomic_DNA"/>
</dbReference>
<dbReference type="GO" id="GO:0003677">
    <property type="term" value="F:DNA binding"/>
    <property type="evidence" value="ECO:0007669"/>
    <property type="project" value="InterPro"/>
</dbReference>
<keyword evidence="2" id="KW-0805">Transcription regulation</keyword>
<dbReference type="OrthoDB" id="665981at2"/>
<dbReference type="Gene3D" id="1.10.10.10">
    <property type="entry name" value="Winged helix-like DNA-binding domain superfamily/Winged helix DNA-binding domain"/>
    <property type="match status" value="1"/>
</dbReference>
<dbReference type="NCBIfam" id="TIGR02937">
    <property type="entry name" value="sigma70-ECF"/>
    <property type="match status" value="1"/>
</dbReference>
<dbReference type="InterPro" id="IPR036388">
    <property type="entry name" value="WH-like_DNA-bd_sf"/>
</dbReference>
<dbReference type="InterPro" id="IPR007627">
    <property type="entry name" value="RNA_pol_sigma70_r2"/>
</dbReference>
<dbReference type="SUPFAM" id="SSF88946">
    <property type="entry name" value="Sigma2 domain of RNA polymerase sigma factors"/>
    <property type="match status" value="1"/>
</dbReference>
<accession>A0A3E2NJG7</accession>
<evidence type="ECO:0000313" key="7">
    <source>
        <dbReference type="Proteomes" id="UP000260823"/>
    </source>
</evidence>
<evidence type="ECO:0000313" key="6">
    <source>
        <dbReference type="EMBL" id="RFZ81146.1"/>
    </source>
</evidence>
<dbReference type="PRINTS" id="PR00038">
    <property type="entry name" value="HTHLUXR"/>
</dbReference>
<evidence type="ECO:0000256" key="2">
    <source>
        <dbReference type="ARBA" id="ARBA00023015"/>
    </source>
</evidence>
<dbReference type="InterPro" id="IPR000792">
    <property type="entry name" value="Tscrpt_reg_LuxR_C"/>
</dbReference>
<name>A0A3E2NJG7_9SPHI</name>
<gene>
    <name evidence="6" type="ORF">DYU05_20515</name>
</gene>
<evidence type="ECO:0000259" key="5">
    <source>
        <dbReference type="SMART" id="SM00421"/>
    </source>
</evidence>
<dbReference type="PANTHER" id="PTHR43133:SF46">
    <property type="entry name" value="RNA POLYMERASE SIGMA-70 FACTOR ECF SUBFAMILY"/>
    <property type="match status" value="1"/>
</dbReference>
<dbReference type="Gene3D" id="1.10.1740.10">
    <property type="match status" value="1"/>
</dbReference>
<protein>
    <submittedName>
        <fullName evidence="6">RNA polymerase sigma-70 factor</fullName>
    </submittedName>
</protein>
<dbReference type="GO" id="GO:0006352">
    <property type="term" value="P:DNA-templated transcription initiation"/>
    <property type="evidence" value="ECO:0007669"/>
    <property type="project" value="InterPro"/>
</dbReference>
<reference evidence="6 7" key="1">
    <citation type="submission" date="2018-08" db="EMBL/GenBank/DDBJ databases">
        <title>Mucilaginibacter terrae sp. nov., isolated from manganese diggings.</title>
        <authorList>
            <person name="Huang Y."/>
            <person name="Zhou Z."/>
        </authorList>
    </citation>
    <scope>NUCLEOTIDE SEQUENCE [LARGE SCALE GENOMIC DNA]</scope>
    <source>
        <strain evidence="6 7">ZH6</strain>
    </source>
</reference>
<dbReference type="SMART" id="SM00421">
    <property type="entry name" value="HTH_LUXR"/>
    <property type="match status" value="1"/>
</dbReference>
<proteinExistence type="inferred from homology"/>
<dbReference type="InterPro" id="IPR013249">
    <property type="entry name" value="RNA_pol_sigma70_r4_t2"/>
</dbReference>
<feature type="domain" description="HTH luxR-type" evidence="5">
    <location>
        <begin position="140"/>
        <end position="190"/>
    </location>
</feature>
<dbReference type="SUPFAM" id="SSF88659">
    <property type="entry name" value="Sigma3 and sigma4 domains of RNA polymerase sigma factors"/>
    <property type="match status" value="1"/>
</dbReference>
<dbReference type="InterPro" id="IPR014284">
    <property type="entry name" value="RNA_pol_sigma-70_dom"/>
</dbReference>
<dbReference type="InterPro" id="IPR014327">
    <property type="entry name" value="RNA_pol_sigma70_bacteroid"/>
</dbReference>
<dbReference type="Pfam" id="PF04542">
    <property type="entry name" value="Sigma70_r2"/>
    <property type="match status" value="1"/>
</dbReference>
<sequence length="193" mass="22413">MTGLNTLDDKDLFALLQQGRLGAFKEIYTRYWKQLYSEAYKRLQNRESAEEIAQEIFTTLWHKRTTLNINQNLAGYLFTSVTNLVIDYHRKELVRERHKSSLQLVYSQADTSMEDALLVKELQQSIDEEVKSLPDKCRSVFQLSRIEHKSNKEIASELGISEKTVENHITKALKHIRLGLGHYASLLAIFLLK</sequence>
<evidence type="ECO:0000256" key="1">
    <source>
        <dbReference type="ARBA" id="ARBA00010641"/>
    </source>
</evidence>
<dbReference type="AlphaFoldDB" id="A0A3E2NJG7"/>
<dbReference type="Proteomes" id="UP000260823">
    <property type="component" value="Unassembled WGS sequence"/>
</dbReference>
<dbReference type="InterPro" id="IPR013325">
    <property type="entry name" value="RNA_pol_sigma_r2"/>
</dbReference>
<comment type="caution">
    <text evidence="6">The sequence shown here is derived from an EMBL/GenBank/DDBJ whole genome shotgun (WGS) entry which is preliminary data.</text>
</comment>
<organism evidence="6 7">
    <name type="scientific">Mucilaginibacter terrenus</name>
    <dbReference type="NCBI Taxonomy" id="2482727"/>
    <lineage>
        <taxon>Bacteria</taxon>
        <taxon>Pseudomonadati</taxon>
        <taxon>Bacteroidota</taxon>
        <taxon>Sphingobacteriia</taxon>
        <taxon>Sphingobacteriales</taxon>
        <taxon>Sphingobacteriaceae</taxon>
        <taxon>Mucilaginibacter</taxon>
    </lineage>
</organism>